<gene>
    <name evidence="1" type="ORF">E3U43_008026</name>
</gene>
<proteinExistence type="predicted"/>
<dbReference type="Proteomes" id="UP000793456">
    <property type="component" value="Chromosome XXIV"/>
</dbReference>
<dbReference type="EMBL" id="CM011697">
    <property type="protein sequence ID" value="TMS02486.1"/>
    <property type="molecule type" value="Genomic_DNA"/>
</dbReference>
<protein>
    <submittedName>
        <fullName evidence="1">Uncharacterized protein</fullName>
    </submittedName>
</protein>
<evidence type="ECO:0000313" key="1">
    <source>
        <dbReference type="EMBL" id="TMS02486.1"/>
    </source>
</evidence>
<comment type="caution">
    <text evidence="1">The sequence shown here is derived from an EMBL/GenBank/DDBJ whole genome shotgun (WGS) entry which is preliminary data.</text>
</comment>
<evidence type="ECO:0000313" key="2">
    <source>
        <dbReference type="Proteomes" id="UP000793456"/>
    </source>
</evidence>
<keyword evidence="2" id="KW-1185">Reference proteome</keyword>
<name>A0ACD3Q5M2_LARCR</name>
<sequence>MHPKTMKQRNTRHKGNQQATTVRKQSIPQKGQTQVPMTTEYQERYCPPRCHTAVPNAKKKDPEPPPKASGAEVTTIKSYYVTQNWIKNPPKPPQQSMSPKRPQRCSSASSMEDYTSMYKKHFQAWKANRRLPLKLSDSLKVSCGLVVPQASHSQKGSVAANSVPQEEKPEPIESITSYRSEYISHPVQPRRLKEKPVYQPIRCLPWAALPPKPPKPPKAALDINQKFFDHANEFLEQFKTWSLETKFCGQGKSKDSSVPSDREFVFTSRTEHKADEPQQTKPILPSVQTSEKSKAPIQMTTMKECYKAWDTPRRFPSVKKTTVSVGTPKPAESSPKPNETAVCDNTDAPENTPAEHGVFSGFESISNGAEECRRFWTTSLDTGATWPDGDIFEEPS</sequence>
<organism evidence="1 2">
    <name type="scientific">Larimichthys crocea</name>
    <name type="common">Large yellow croaker</name>
    <name type="synonym">Pseudosciaena crocea</name>
    <dbReference type="NCBI Taxonomy" id="215358"/>
    <lineage>
        <taxon>Eukaryota</taxon>
        <taxon>Metazoa</taxon>
        <taxon>Chordata</taxon>
        <taxon>Craniata</taxon>
        <taxon>Vertebrata</taxon>
        <taxon>Euteleostomi</taxon>
        <taxon>Actinopterygii</taxon>
        <taxon>Neopterygii</taxon>
        <taxon>Teleostei</taxon>
        <taxon>Neoteleostei</taxon>
        <taxon>Acanthomorphata</taxon>
        <taxon>Eupercaria</taxon>
        <taxon>Sciaenidae</taxon>
        <taxon>Larimichthys</taxon>
    </lineage>
</organism>
<accession>A0ACD3Q5M2</accession>
<reference evidence="1" key="1">
    <citation type="submission" date="2018-11" db="EMBL/GenBank/DDBJ databases">
        <title>The sequence and de novo assembly of Larimichthys crocea genome using PacBio and Hi-C technologies.</title>
        <authorList>
            <person name="Xu P."/>
            <person name="Chen B."/>
            <person name="Zhou Z."/>
            <person name="Ke Q."/>
            <person name="Wu Y."/>
            <person name="Bai H."/>
            <person name="Pu F."/>
        </authorList>
    </citation>
    <scope>NUCLEOTIDE SEQUENCE</scope>
    <source>
        <tissue evidence="1">Muscle</tissue>
    </source>
</reference>